<dbReference type="InterPro" id="IPR029068">
    <property type="entry name" value="Glyas_Bleomycin-R_OHBP_Dase"/>
</dbReference>
<dbReference type="GO" id="GO:0004493">
    <property type="term" value="F:methylmalonyl-CoA epimerase activity"/>
    <property type="evidence" value="ECO:0007669"/>
    <property type="project" value="TreeGrafter"/>
</dbReference>
<name>A0A975PXJ1_9MYCO</name>
<keyword evidence="1" id="KW-0479">Metal-binding</keyword>
<dbReference type="Gene3D" id="3.10.180.10">
    <property type="entry name" value="2,3-Dihydroxybiphenyl 1,2-Dioxygenase, domain 1"/>
    <property type="match status" value="1"/>
</dbReference>
<dbReference type="PANTHER" id="PTHR43048">
    <property type="entry name" value="METHYLMALONYL-COA EPIMERASE"/>
    <property type="match status" value="1"/>
</dbReference>
<dbReference type="AlphaFoldDB" id="A0A975PXJ1"/>
<dbReference type="CDD" id="cd06587">
    <property type="entry name" value="VOC"/>
    <property type="match status" value="1"/>
</dbReference>
<dbReference type="SUPFAM" id="SSF54593">
    <property type="entry name" value="Glyoxalase/Bleomycin resistance protein/Dihydroxybiphenyl dioxygenase"/>
    <property type="match status" value="1"/>
</dbReference>
<dbReference type="Proteomes" id="UP000682202">
    <property type="component" value="Chromosome"/>
</dbReference>
<dbReference type="GO" id="GO:0046491">
    <property type="term" value="P:L-methylmalonyl-CoA metabolic process"/>
    <property type="evidence" value="ECO:0007669"/>
    <property type="project" value="TreeGrafter"/>
</dbReference>
<protein>
    <recommendedName>
        <fullName evidence="2">VOC domain-containing protein</fullName>
    </recommendedName>
</protein>
<organism evidence="3 4">
    <name type="scientific">Mycobacterium spongiae</name>
    <dbReference type="NCBI Taxonomy" id="886343"/>
    <lineage>
        <taxon>Bacteria</taxon>
        <taxon>Bacillati</taxon>
        <taxon>Actinomycetota</taxon>
        <taxon>Actinomycetes</taxon>
        <taxon>Mycobacteriales</taxon>
        <taxon>Mycobacteriaceae</taxon>
        <taxon>Mycobacterium</taxon>
    </lineage>
</organism>
<sequence length="235" mass="24746">MTMHAGESEILDFHSVTLSTPDVAAAARAYQRLFGSSADHESTAGAITIVEGSAAAAVALTFCVEGVAATTKLLGRRGIDLTAQGDQATATLHGIGLGIAPPKPRTTPSGDLTGIDHVVYVSANLDRAVATLGARLGLDLRLDRTQIKGMRQLFFRCGDGFLELLIAGEDPGADDALWGIAWRSSDLERTHARLTEAGMEVSEIRAGRKPGTRVFTVKDTSVIVPTLIIESTPKP</sequence>
<dbReference type="InterPro" id="IPR051785">
    <property type="entry name" value="MMCE/EMCE_epimerase"/>
</dbReference>
<keyword evidence="4" id="KW-1185">Reference proteome</keyword>
<proteinExistence type="predicted"/>
<dbReference type="RefSeq" id="WP_211695387.1">
    <property type="nucleotide sequence ID" value="NZ_CP046600.1"/>
</dbReference>
<dbReference type="EMBL" id="CP046600">
    <property type="protein sequence ID" value="QUR67813.1"/>
    <property type="molecule type" value="Genomic_DNA"/>
</dbReference>
<feature type="domain" description="VOC" evidence="2">
    <location>
        <begin position="114"/>
        <end position="230"/>
    </location>
</feature>
<dbReference type="Pfam" id="PF13669">
    <property type="entry name" value="Glyoxalase_4"/>
    <property type="match status" value="1"/>
</dbReference>
<dbReference type="KEGG" id="mspg:F6B93_12500"/>
<evidence type="ECO:0000313" key="3">
    <source>
        <dbReference type="EMBL" id="QUR67813.1"/>
    </source>
</evidence>
<dbReference type="PANTHER" id="PTHR43048:SF3">
    <property type="entry name" value="METHYLMALONYL-COA EPIMERASE, MITOCHONDRIAL"/>
    <property type="match status" value="1"/>
</dbReference>
<dbReference type="InterPro" id="IPR037523">
    <property type="entry name" value="VOC_core"/>
</dbReference>
<gene>
    <name evidence="3" type="ORF">F6B93_12500</name>
</gene>
<evidence type="ECO:0000256" key="1">
    <source>
        <dbReference type="ARBA" id="ARBA00022723"/>
    </source>
</evidence>
<dbReference type="PROSITE" id="PS51819">
    <property type="entry name" value="VOC"/>
    <property type="match status" value="1"/>
</dbReference>
<dbReference type="GO" id="GO:0046872">
    <property type="term" value="F:metal ion binding"/>
    <property type="evidence" value="ECO:0007669"/>
    <property type="project" value="UniProtKB-KW"/>
</dbReference>
<evidence type="ECO:0000259" key="2">
    <source>
        <dbReference type="PROSITE" id="PS51819"/>
    </source>
</evidence>
<evidence type="ECO:0000313" key="4">
    <source>
        <dbReference type="Proteomes" id="UP000682202"/>
    </source>
</evidence>
<reference evidence="3" key="1">
    <citation type="submission" date="2019-12" db="EMBL/GenBank/DDBJ databases">
        <title>Mycobacterium spongiae sp. nov.</title>
        <authorList>
            <person name="Stinear T."/>
        </authorList>
    </citation>
    <scope>NUCLEOTIDE SEQUENCE</scope>
    <source>
        <strain evidence="3">FSD4b-SM</strain>
    </source>
</reference>
<accession>A0A975PXJ1</accession>